<protein>
    <recommendedName>
        <fullName evidence="4">Acid-resistance membrane protein</fullName>
    </recommendedName>
</protein>
<feature type="transmembrane region" description="Helical" evidence="1">
    <location>
        <begin position="12"/>
        <end position="28"/>
    </location>
</feature>
<dbReference type="Pfam" id="PF03729">
    <property type="entry name" value="DUF308"/>
    <property type="match status" value="2"/>
</dbReference>
<dbReference type="GO" id="GO:0005886">
    <property type="term" value="C:plasma membrane"/>
    <property type="evidence" value="ECO:0007669"/>
    <property type="project" value="TreeGrafter"/>
</dbReference>
<dbReference type="OrthoDB" id="2352558at2"/>
<organism evidence="2 3">
    <name type="scientific">Enterococcus columbae DSM 7374 = ATCC 51263</name>
    <dbReference type="NCBI Taxonomy" id="1121865"/>
    <lineage>
        <taxon>Bacteria</taxon>
        <taxon>Bacillati</taxon>
        <taxon>Bacillota</taxon>
        <taxon>Bacilli</taxon>
        <taxon>Lactobacillales</taxon>
        <taxon>Enterococcaceae</taxon>
        <taxon>Enterococcus</taxon>
    </lineage>
</organism>
<feature type="transmembrane region" description="Helical" evidence="1">
    <location>
        <begin position="148"/>
        <end position="171"/>
    </location>
</feature>
<keyword evidence="3" id="KW-1185">Reference proteome</keyword>
<evidence type="ECO:0000256" key="1">
    <source>
        <dbReference type="SAM" id="Phobius"/>
    </source>
</evidence>
<dbReference type="InterPro" id="IPR052712">
    <property type="entry name" value="Acid_resist_chaperone_HdeD"/>
</dbReference>
<dbReference type="AlphaFoldDB" id="S1N6E9"/>
<gene>
    <name evidence="2" type="ORF">I568_01096</name>
</gene>
<dbReference type="RefSeq" id="WP_016182661.1">
    <property type="nucleotide sequence ID" value="NZ_JXKI01000030.1"/>
</dbReference>
<name>S1N6E9_9ENTE</name>
<feature type="transmembrane region" description="Helical" evidence="1">
    <location>
        <begin position="66"/>
        <end position="86"/>
    </location>
</feature>
<dbReference type="PANTHER" id="PTHR34989">
    <property type="entry name" value="PROTEIN HDED"/>
    <property type="match status" value="1"/>
</dbReference>
<dbReference type="PANTHER" id="PTHR34989:SF1">
    <property type="entry name" value="PROTEIN HDED"/>
    <property type="match status" value="1"/>
</dbReference>
<sequence>MNQLLRTIQSNQLVLGLVYIILGIPVALKPNRSFTIFISILAFILLLYGLQFILRSYQFKRKMGYYDSRMMFGITLLIAAAIVYFLSRALLSIFPIIIGIGILISGISQLMMRLNQSTIQGRPWFGIMLSILIIIGGLIILLNPFSSVLAILQFGGLILIVLGIQSIINYFRLRNRKVF</sequence>
<keyword evidence="1" id="KW-1133">Transmembrane helix</keyword>
<feature type="transmembrane region" description="Helical" evidence="1">
    <location>
        <begin position="34"/>
        <end position="54"/>
    </location>
</feature>
<keyword evidence="1" id="KW-0472">Membrane</keyword>
<feature type="transmembrane region" description="Helical" evidence="1">
    <location>
        <begin position="92"/>
        <end position="112"/>
    </location>
</feature>
<evidence type="ECO:0008006" key="4">
    <source>
        <dbReference type="Google" id="ProtNLM"/>
    </source>
</evidence>
<evidence type="ECO:0000313" key="3">
    <source>
        <dbReference type="Proteomes" id="UP000014113"/>
    </source>
</evidence>
<proteinExistence type="predicted"/>
<evidence type="ECO:0000313" key="2">
    <source>
        <dbReference type="EMBL" id="EOW84600.1"/>
    </source>
</evidence>
<reference evidence="2 3" key="1">
    <citation type="submission" date="2013-03" db="EMBL/GenBank/DDBJ databases">
        <title>The Genome Sequence of Enterococcus columbae ATCC_51263 (PacBio/Illumina hybrid assembly).</title>
        <authorList>
            <consortium name="The Broad Institute Genomics Platform"/>
            <consortium name="The Broad Institute Genome Sequencing Center for Infectious Disease"/>
            <person name="Earl A."/>
            <person name="Russ C."/>
            <person name="Gilmore M."/>
            <person name="Surin D."/>
            <person name="Walker B."/>
            <person name="Young S."/>
            <person name="Zeng Q."/>
            <person name="Gargeya S."/>
            <person name="Fitzgerald M."/>
            <person name="Haas B."/>
            <person name="Abouelleil A."/>
            <person name="Allen A.W."/>
            <person name="Alvarado L."/>
            <person name="Arachchi H.M."/>
            <person name="Berlin A.M."/>
            <person name="Chapman S.B."/>
            <person name="Gainer-Dewar J."/>
            <person name="Goldberg J."/>
            <person name="Griggs A."/>
            <person name="Gujja S."/>
            <person name="Hansen M."/>
            <person name="Howarth C."/>
            <person name="Imamovic A."/>
            <person name="Ireland A."/>
            <person name="Larimer J."/>
            <person name="McCowan C."/>
            <person name="Murphy C."/>
            <person name="Pearson M."/>
            <person name="Poon T.W."/>
            <person name="Priest M."/>
            <person name="Roberts A."/>
            <person name="Saif S."/>
            <person name="Shea T."/>
            <person name="Sisk P."/>
            <person name="Sykes S."/>
            <person name="Wortman J."/>
            <person name="Nusbaum C."/>
            <person name="Birren B."/>
        </authorList>
    </citation>
    <scope>NUCLEOTIDE SEQUENCE [LARGE SCALE GENOMIC DNA]</scope>
    <source>
        <strain evidence="2 3">ATCC 51263</strain>
    </source>
</reference>
<dbReference type="EMBL" id="ASWJ01000004">
    <property type="protein sequence ID" value="EOW84600.1"/>
    <property type="molecule type" value="Genomic_DNA"/>
</dbReference>
<feature type="transmembrane region" description="Helical" evidence="1">
    <location>
        <begin position="124"/>
        <end position="142"/>
    </location>
</feature>
<dbReference type="eggNOG" id="COG3247">
    <property type="taxonomic scope" value="Bacteria"/>
</dbReference>
<dbReference type="STRING" id="1121865.OMW_00498"/>
<dbReference type="PATRIC" id="fig|1121865.3.peg.490"/>
<accession>S1N6E9</accession>
<dbReference type="InterPro" id="IPR005325">
    <property type="entry name" value="DUF308_memb"/>
</dbReference>
<dbReference type="Proteomes" id="UP000014113">
    <property type="component" value="Unassembled WGS sequence"/>
</dbReference>
<comment type="caution">
    <text evidence="2">The sequence shown here is derived from an EMBL/GenBank/DDBJ whole genome shotgun (WGS) entry which is preliminary data.</text>
</comment>
<keyword evidence="1" id="KW-0812">Transmembrane</keyword>